<dbReference type="PANTHER" id="PTHR30244">
    <property type="entry name" value="TRANSAMINASE"/>
    <property type="match status" value="1"/>
</dbReference>
<name>A0AA48KJL4_9RHOB</name>
<evidence type="ECO:0000313" key="6">
    <source>
        <dbReference type="EMBL" id="BDW84195.1"/>
    </source>
</evidence>
<evidence type="ECO:0008006" key="8">
    <source>
        <dbReference type="Google" id="ProtNLM"/>
    </source>
</evidence>
<dbReference type="InterPro" id="IPR000653">
    <property type="entry name" value="DegT/StrS_aminotransferase"/>
</dbReference>
<feature type="active site" description="Proton acceptor" evidence="3">
    <location>
        <position position="172"/>
    </location>
</feature>
<dbReference type="PANTHER" id="PTHR30244:SF9">
    <property type="entry name" value="PROTEIN RV3402C"/>
    <property type="match status" value="1"/>
</dbReference>
<evidence type="ECO:0000256" key="4">
    <source>
        <dbReference type="PIRSR" id="PIRSR000390-2"/>
    </source>
</evidence>
<dbReference type="PIRSF" id="PIRSF000390">
    <property type="entry name" value="PLP_StrS"/>
    <property type="match status" value="1"/>
</dbReference>
<dbReference type="Gene3D" id="3.40.640.10">
    <property type="entry name" value="Type I PLP-dependent aspartate aminotransferase-like (Major domain)"/>
    <property type="match status" value="1"/>
</dbReference>
<dbReference type="GO" id="GO:0008483">
    <property type="term" value="F:transaminase activity"/>
    <property type="evidence" value="ECO:0007669"/>
    <property type="project" value="TreeGrafter"/>
</dbReference>
<evidence type="ECO:0000313" key="7">
    <source>
        <dbReference type="Proteomes" id="UP001337723"/>
    </source>
</evidence>
<proteinExistence type="inferred from homology"/>
<gene>
    <name evidence="6" type="ORF">MACH21_03720</name>
</gene>
<evidence type="ECO:0000256" key="1">
    <source>
        <dbReference type="ARBA" id="ARBA00022898"/>
    </source>
</evidence>
<evidence type="ECO:0000256" key="5">
    <source>
        <dbReference type="RuleBase" id="RU004508"/>
    </source>
</evidence>
<comment type="similarity">
    <text evidence="2 5">Belongs to the DegT/DnrJ/EryC1 family.</text>
</comment>
<dbReference type="SUPFAM" id="SSF53383">
    <property type="entry name" value="PLP-dependent transferases"/>
    <property type="match status" value="1"/>
</dbReference>
<dbReference type="GO" id="GO:0000271">
    <property type="term" value="P:polysaccharide biosynthetic process"/>
    <property type="evidence" value="ECO:0007669"/>
    <property type="project" value="TreeGrafter"/>
</dbReference>
<dbReference type="Proteomes" id="UP001337723">
    <property type="component" value="Chromosome"/>
</dbReference>
<feature type="modified residue" description="N6-(pyridoxal phosphate)lysine" evidence="4">
    <location>
        <position position="172"/>
    </location>
</feature>
<sequence length="350" mass="37547">MRLLDAAYDQRYFSNFGTLATRLADRMAAVYLAPGYQGVLCSSNTAGLTAVLQALDVAGRKVALPDFTFAATPQAVFAAGATPVVCDIDPQTWELSPESLRAAFEAHSDIAAVIHVRPFGLIRDISGVRTVCAEYERPLLIDAAAGLGAPKDGAGFGSAFGEIEVFSLHATKVFAVGEGGFIAAPASMIQKIRAAMNFGFNPDRTYGEGQNAKFDEFRAAIGLAMLGKMDAIVPKRQAHAAFYDELFAALGGFGTAQDPGPTPWSTYPVVFEQPVTATTLGAFADNGIEIKKYYWPGVRRGYVGGREMHAVDLTQSLAMQDRCACFPVYSDFSSDMGSQLRERVFRTLSS</sequence>
<protein>
    <recommendedName>
        <fullName evidence="8">dTDP-4-amino-4,6-dideoxygalactose transaminase</fullName>
    </recommendedName>
</protein>
<evidence type="ECO:0000256" key="3">
    <source>
        <dbReference type="PIRSR" id="PIRSR000390-1"/>
    </source>
</evidence>
<evidence type="ECO:0000256" key="2">
    <source>
        <dbReference type="ARBA" id="ARBA00037999"/>
    </source>
</evidence>
<dbReference type="KEGG" id="rmai:MACH21_03720"/>
<dbReference type="AlphaFoldDB" id="A0AA48KJL4"/>
<dbReference type="InterPro" id="IPR015424">
    <property type="entry name" value="PyrdxlP-dep_Trfase"/>
</dbReference>
<accession>A0AA48KJL4</accession>
<dbReference type="GO" id="GO:0030170">
    <property type="term" value="F:pyridoxal phosphate binding"/>
    <property type="evidence" value="ECO:0007669"/>
    <property type="project" value="TreeGrafter"/>
</dbReference>
<dbReference type="RefSeq" id="WP_338273853.1">
    <property type="nucleotide sequence ID" value="NZ_AP027266.1"/>
</dbReference>
<dbReference type="Pfam" id="PF01041">
    <property type="entry name" value="DegT_DnrJ_EryC1"/>
    <property type="match status" value="1"/>
</dbReference>
<dbReference type="InterPro" id="IPR015421">
    <property type="entry name" value="PyrdxlP-dep_Trfase_major"/>
</dbReference>
<organism evidence="6 7">
    <name type="scientific">Roseicyclus marinus</name>
    <dbReference type="NCBI Taxonomy" id="2161673"/>
    <lineage>
        <taxon>Bacteria</taxon>
        <taxon>Pseudomonadati</taxon>
        <taxon>Pseudomonadota</taxon>
        <taxon>Alphaproteobacteria</taxon>
        <taxon>Rhodobacterales</taxon>
        <taxon>Roseobacteraceae</taxon>
        <taxon>Roseicyclus</taxon>
    </lineage>
</organism>
<keyword evidence="7" id="KW-1185">Reference proteome</keyword>
<keyword evidence="1 4" id="KW-0663">Pyridoxal phosphate</keyword>
<reference evidence="6 7" key="1">
    <citation type="submission" date="2023-01" db="EMBL/GenBank/DDBJ databases">
        <title>Complete genome sequence of Roseicyclus marinus strain Dej080120_10.</title>
        <authorList>
            <person name="Ueki S."/>
            <person name="Maruyama F."/>
        </authorList>
    </citation>
    <scope>NUCLEOTIDE SEQUENCE [LARGE SCALE GENOMIC DNA]</scope>
    <source>
        <strain evidence="6 7">Dej080120_10</strain>
    </source>
</reference>
<dbReference type="EMBL" id="AP027266">
    <property type="protein sequence ID" value="BDW84195.1"/>
    <property type="molecule type" value="Genomic_DNA"/>
</dbReference>